<reference evidence="3" key="1">
    <citation type="journal article" date="2023" name="PhytoFront">
        <title>Draft Genome Resources of Seven Strains of Tilletia horrida, Causal Agent of Kernel Smut of Rice.</title>
        <authorList>
            <person name="Khanal S."/>
            <person name="Antony Babu S."/>
            <person name="Zhou X.G."/>
        </authorList>
    </citation>
    <scope>NUCLEOTIDE SEQUENCE</scope>
    <source>
        <strain evidence="3">TX6</strain>
    </source>
</reference>
<feature type="region of interest" description="Disordered" evidence="1">
    <location>
        <begin position="830"/>
        <end position="849"/>
    </location>
</feature>
<feature type="compositionally biased region" description="Basic and acidic residues" evidence="1">
    <location>
        <begin position="251"/>
        <end position="265"/>
    </location>
</feature>
<feature type="compositionally biased region" description="Low complexity" evidence="1">
    <location>
        <begin position="831"/>
        <end position="845"/>
    </location>
</feature>
<dbReference type="EMBL" id="JAPDMZ010000099">
    <property type="protein sequence ID" value="KAK0550085.1"/>
    <property type="molecule type" value="Genomic_DNA"/>
</dbReference>
<proteinExistence type="predicted"/>
<feature type="region of interest" description="Disordered" evidence="1">
    <location>
        <begin position="517"/>
        <end position="586"/>
    </location>
</feature>
<feature type="region of interest" description="Disordered" evidence="1">
    <location>
        <begin position="287"/>
        <end position="324"/>
    </location>
</feature>
<feature type="region of interest" description="Disordered" evidence="1">
    <location>
        <begin position="598"/>
        <end position="646"/>
    </location>
</feature>
<feature type="signal peptide" evidence="2">
    <location>
        <begin position="1"/>
        <end position="25"/>
    </location>
</feature>
<comment type="caution">
    <text evidence="3">The sequence shown here is derived from an EMBL/GenBank/DDBJ whole genome shotgun (WGS) entry which is preliminary data.</text>
</comment>
<evidence type="ECO:0000313" key="3">
    <source>
        <dbReference type="EMBL" id="KAK0550085.1"/>
    </source>
</evidence>
<dbReference type="CDD" id="cd00076">
    <property type="entry name" value="HFD_SF"/>
    <property type="match status" value="1"/>
</dbReference>
<protein>
    <recommendedName>
        <fullName evidence="5">Bromodomain associated domain-containing protein</fullName>
    </recommendedName>
</protein>
<evidence type="ECO:0000313" key="4">
    <source>
        <dbReference type="Proteomes" id="UP001176517"/>
    </source>
</evidence>
<dbReference type="AlphaFoldDB" id="A0AAN6GRS9"/>
<accession>A0AAN6GRS9</accession>
<dbReference type="Proteomes" id="UP001176517">
    <property type="component" value="Unassembled WGS sequence"/>
</dbReference>
<keyword evidence="4" id="KW-1185">Reference proteome</keyword>
<feature type="compositionally biased region" description="Acidic residues" evidence="1">
    <location>
        <begin position="629"/>
        <end position="639"/>
    </location>
</feature>
<feature type="region of interest" description="Disordered" evidence="1">
    <location>
        <begin position="227"/>
        <end position="268"/>
    </location>
</feature>
<evidence type="ECO:0008006" key="5">
    <source>
        <dbReference type="Google" id="ProtNLM"/>
    </source>
</evidence>
<feature type="chain" id="PRO_5042842456" description="Bromodomain associated domain-containing protein" evidence="2">
    <location>
        <begin position="26"/>
        <end position="940"/>
    </location>
</feature>
<evidence type="ECO:0000256" key="2">
    <source>
        <dbReference type="SAM" id="SignalP"/>
    </source>
</evidence>
<organism evidence="3 4">
    <name type="scientific">Tilletia horrida</name>
    <dbReference type="NCBI Taxonomy" id="155126"/>
    <lineage>
        <taxon>Eukaryota</taxon>
        <taxon>Fungi</taxon>
        <taxon>Dikarya</taxon>
        <taxon>Basidiomycota</taxon>
        <taxon>Ustilaginomycotina</taxon>
        <taxon>Exobasidiomycetes</taxon>
        <taxon>Tilletiales</taxon>
        <taxon>Tilletiaceae</taxon>
        <taxon>Tilletia</taxon>
    </lineage>
</organism>
<gene>
    <name evidence="3" type="ORF">OC846_003794</name>
</gene>
<name>A0AAN6GRS9_9BASI</name>
<keyword evidence="2" id="KW-0732">Signal</keyword>
<sequence length="940" mass="98270">MLHAHPTAAFHHAHLLQGIIRILLAAPTFPSPSTLITVSAPTKAGIPDTNPSFSRASAAAVHLLSEIFRRILCKYATDAAVHSERNGRAKLSWGDVVHVLEEIGGGDAIEELLEWCVSRGTAGADQAAAEGASLQRPRIAAPIHADDDERENLEFHFTSLPKSLGDARDLLDERDREARDVATHLNSQHALHALEGEDSDAESISDSESHWHLALLREAEREFVDEVESQEHLHTKPVPLAVKMDVDGDETPSRDDFPPQEREGDAAQEAQMDLDDEADLLRADAQPETAGPEVGSSKAMNVNELPPIPQPPRSRQRRNRVPPIPIDASLSSEANSFLTPAATINGSSTDPALLHMGQQRRNVALVLSDPQRFAPSASLYAVTPPARSGSEAGGLPFVPGPSLLITLPGSGAQSAAPYFTPVHPYGRAAGGAGAPPGGSLSTQYRNNSDLFLAARTVCEPSLLRRATRTEDPAPLLDESFAERVFQGWPAEKDLLEQAALGRGLLAPAIRVLKRQKEVKRMEEGGSRKKKKKRKIGLVGPSSATAKGKGKATGGAGGSKRGGRGGAKGSARASNRPGKGKSRSIYVDDYDEDEFDEYLDDPVANGMDDEDEGGYGPRGALPTPRRGAYEDEEDDSEDEDLKPPESGMLVHTWDWQNRDYTDGALPIQRIRGRLRSGGPGSAGPVAGGSGAAEGEMAQGPEGEGGLTEATPSSATAPVDTLASAAPVPSSVNGEVATVIPSASLVQSPASVGTPAVPIADPSSAPVSSSPSHAEFSTVDPPVPLAQSPASTKVPVDPIDVQISSESVERAQLDPSAPVPSLKSTELATDLIPTSTATAEGAAEEPPQVAKSPILVAPTPAPAMDSSQSSVRLVDVSTIPTDSSQAPAQSPIPATSNGDPVAEAASSNASIGFDDSVNVAASVPPTAEMAAEEEVSKAADKA</sequence>
<dbReference type="Gene3D" id="1.10.20.10">
    <property type="entry name" value="Histone, subunit A"/>
    <property type="match status" value="1"/>
</dbReference>
<feature type="compositionally biased region" description="Basic and acidic residues" evidence="1">
    <location>
        <begin position="517"/>
        <end position="526"/>
    </location>
</feature>
<feature type="region of interest" description="Disordered" evidence="1">
    <location>
        <begin position="875"/>
        <end position="912"/>
    </location>
</feature>
<dbReference type="GO" id="GO:0046982">
    <property type="term" value="F:protein heterodimerization activity"/>
    <property type="evidence" value="ECO:0007669"/>
    <property type="project" value="InterPro"/>
</dbReference>
<feature type="region of interest" description="Disordered" evidence="1">
    <location>
        <begin position="671"/>
        <end position="730"/>
    </location>
</feature>
<evidence type="ECO:0000256" key="1">
    <source>
        <dbReference type="SAM" id="MobiDB-lite"/>
    </source>
</evidence>
<dbReference type="InterPro" id="IPR009072">
    <property type="entry name" value="Histone-fold"/>
</dbReference>
<feature type="compositionally biased region" description="Low complexity" evidence="1">
    <location>
        <begin position="753"/>
        <end position="770"/>
    </location>
</feature>
<feature type="region of interest" description="Disordered" evidence="1">
    <location>
        <begin position="743"/>
        <end position="825"/>
    </location>
</feature>
<feature type="compositionally biased region" description="Gly residues" evidence="1">
    <location>
        <begin position="550"/>
        <end position="567"/>
    </location>
</feature>
<feature type="compositionally biased region" description="Gly residues" evidence="1">
    <location>
        <begin position="674"/>
        <end position="690"/>
    </location>
</feature>
<feature type="compositionally biased region" description="Polar residues" evidence="1">
    <location>
        <begin position="876"/>
        <end position="896"/>
    </location>
</feature>